<evidence type="ECO:0000259" key="3">
    <source>
        <dbReference type="Pfam" id="PF00294"/>
    </source>
</evidence>
<reference evidence="4 5" key="1">
    <citation type="submission" date="2021-02" db="EMBL/GenBank/DDBJ databases">
        <title>Variation within the Batrachochytrium salamandrivorans European outbreak.</title>
        <authorList>
            <person name="Kelly M."/>
            <person name="Pasmans F."/>
            <person name="Shea T.P."/>
            <person name="Munoz J.F."/>
            <person name="Carranza S."/>
            <person name="Cuomo C.A."/>
            <person name="Martel A."/>
        </authorList>
    </citation>
    <scope>NUCLEOTIDE SEQUENCE [LARGE SCALE GENOMIC DNA]</scope>
    <source>
        <strain evidence="4 5">AMFP18/2</strain>
    </source>
</reference>
<dbReference type="Gene3D" id="3.40.1190.20">
    <property type="match status" value="1"/>
</dbReference>
<dbReference type="Pfam" id="PF00294">
    <property type="entry name" value="PfkB"/>
    <property type="match status" value="1"/>
</dbReference>
<evidence type="ECO:0000313" key="4">
    <source>
        <dbReference type="EMBL" id="KAH6586108.1"/>
    </source>
</evidence>
<keyword evidence="1" id="KW-0808">Transferase</keyword>
<comment type="caution">
    <text evidence="4">The sequence shown here is derived from an EMBL/GenBank/DDBJ whole genome shotgun (WGS) entry which is preliminary data.</text>
</comment>
<dbReference type="Proteomes" id="UP001648503">
    <property type="component" value="Unassembled WGS sequence"/>
</dbReference>
<keyword evidence="2" id="KW-0418">Kinase</keyword>
<dbReference type="InterPro" id="IPR052562">
    <property type="entry name" value="Ketohexokinase-related"/>
</dbReference>
<dbReference type="InterPro" id="IPR002173">
    <property type="entry name" value="Carboh/pur_kinase_PfkB_CS"/>
</dbReference>
<dbReference type="InterPro" id="IPR011611">
    <property type="entry name" value="PfkB_dom"/>
</dbReference>
<evidence type="ECO:0000256" key="1">
    <source>
        <dbReference type="ARBA" id="ARBA00022679"/>
    </source>
</evidence>
<feature type="domain" description="Carbohydrate kinase PfkB" evidence="3">
    <location>
        <begin position="282"/>
        <end position="353"/>
    </location>
</feature>
<dbReference type="EMBL" id="JAFCIX010000576">
    <property type="protein sequence ID" value="KAH6586108.1"/>
    <property type="molecule type" value="Genomic_DNA"/>
</dbReference>
<keyword evidence="5" id="KW-1185">Reference proteome</keyword>
<sequence>MYHIIVVGAVYADVILHLESFPDEDSKTRVKAVEHRRGGNGSNSLSVLSQLQSLTPSGADLQLQMAASFAGVRPSYQRPGNTSVSCSDSDTSPAADLLQRGVSLTHSHFYGDAYRQPTAWILATSASRTILNENMLPDYTASDFRSSVIPAIRSMLAGGSSSDGESRKLQFPSQLSRVWVHFEGRCVDEIQGMITSLISLRKELGFGMEHLCISVEFEKPGRPGLARLLSLADVCFLSKPWVMSEYNPNKDNDTKNKVAEHILDPCAYLIEISRDVCKPGARLFATWGEKGAYFSEAGSDGSVIHISAPDIIPIDTIGAGDTFVAGIIFGIGCMRLTARQATTFATCLASSKCAQIGFDGLLDSAADSLRSVVID</sequence>
<dbReference type="PANTHER" id="PTHR42774">
    <property type="entry name" value="PHOSPHOTRANSFERASE SYSTEM TRANSPORT PROTEIN"/>
    <property type="match status" value="1"/>
</dbReference>
<dbReference type="PROSITE" id="PS00584">
    <property type="entry name" value="PFKB_KINASES_2"/>
    <property type="match status" value="1"/>
</dbReference>
<name>A0ABQ8ET01_9FUNG</name>
<evidence type="ECO:0000256" key="2">
    <source>
        <dbReference type="ARBA" id="ARBA00022777"/>
    </source>
</evidence>
<dbReference type="SUPFAM" id="SSF53613">
    <property type="entry name" value="Ribokinase-like"/>
    <property type="match status" value="1"/>
</dbReference>
<dbReference type="PANTHER" id="PTHR42774:SF3">
    <property type="entry name" value="KETOHEXOKINASE"/>
    <property type="match status" value="1"/>
</dbReference>
<evidence type="ECO:0000313" key="5">
    <source>
        <dbReference type="Proteomes" id="UP001648503"/>
    </source>
</evidence>
<dbReference type="InterPro" id="IPR029056">
    <property type="entry name" value="Ribokinase-like"/>
</dbReference>
<proteinExistence type="predicted"/>
<gene>
    <name evidence="4" type="ORF">BASA50_000813</name>
</gene>
<accession>A0ABQ8ET01</accession>
<organism evidence="4 5">
    <name type="scientific">Batrachochytrium salamandrivorans</name>
    <dbReference type="NCBI Taxonomy" id="1357716"/>
    <lineage>
        <taxon>Eukaryota</taxon>
        <taxon>Fungi</taxon>
        <taxon>Fungi incertae sedis</taxon>
        <taxon>Chytridiomycota</taxon>
        <taxon>Chytridiomycota incertae sedis</taxon>
        <taxon>Chytridiomycetes</taxon>
        <taxon>Rhizophydiales</taxon>
        <taxon>Rhizophydiales incertae sedis</taxon>
        <taxon>Batrachochytrium</taxon>
    </lineage>
</organism>
<protein>
    <recommendedName>
        <fullName evidence="3">Carbohydrate kinase PfkB domain-containing protein</fullName>
    </recommendedName>
</protein>